<dbReference type="Pfam" id="PF02486">
    <property type="entry name" value="Rep_trans"/>
    <property type="match status" value="1"/>
</dbReference>
<feature type="domain" description="Replication initiation protein-like C-terminal" evidence="1">
    <location>
        <begin position="101"/>
        <end position="305"/>
    </location>
</feature>
<dbReference type="RefSeq" id="WP_061458198.1">
    <property type="nucleotide sequence ID" value="NZ_KQ968744.1"/>
</dbReference>
<evidence type="ECO:0000259" key="1">
    <source>
        <dbReference type="Pfam" id="PF02486"/>
    </source>
</evidence>
<dbReference type="PATRIC" id="fig|315405.11.peg.338"/>
<dbReference type="Proteomes" id="UP000071927">
    <property type="component" value="Unassembled WGS sequence"/>
</dbReference>
<dbReference type="InterPro" id="IPR003491">
    <property type="entry name" value="REP-like_C"/>
</dbReference>
<comment type="caution">
    <text evidence="4">The sequence shown here is derived from an EMBL/GenBank/DDBJ whole genome shotgun (WGS) entry which is preliminary data.</text>
</comment>
<dbReference type="Pfam" id="PF18106">
    <property type="entry name" value="Rol_Rep_N"/>
    <property type="match status" value="1"/>
</dbReference>
<proteinExistence type="predicted"/>
<dbReference type="EMBL" id="LQOF01000026">
    <property type="protein sequence ID" value="KXT73168.1"/>
    <property type="molecule type" value="Genomic_DNA"/>
</dbReference>
<evidence type="ECO:0000313" key="5">
    <source>
        <dbReference type="Proteomes" id="UP000070198"/>
    </source>
</evidence>
<dbReference type="EMBL" id="LQXV01000143">
    <property type="protein sequence ID" value="KXU09557.1"/>
    <property type="molecule type" value="Genomic_DNA"/>
</dbReference>
<evidence type="ECO:0000259" key="2">
    <source>
        <dbReference type="Pfam" id="PF18106"/>
    </source>
</evidence>
<feature type="domain" description="Rolling Circle replication initiation protein N-terminal" evidence="2">
    <location>
        <begin position="5"/>
        <end position="93"/>
    </location>
</feature>
<name>A0A139R477_9STRE</name>
<gene>
    <name evidence="3" type="ORF">SGADD02_00309</name>
    <name evidence="4" type="ORF">SGADD03_00679</name>
</gene>
<sequence length="342" mass="40294">MENSVRIDYFAVTIKDVPPEEVLEEILLIPQDKFALNAWGINKYQRHYACSDIKVYFNQVLDNMGVYLELKGQGCRQYEEFMAGNANNWVALVTRLYRYQVNFTRIDMANDIYDKALSVQTLYAYCKRGLCITRAQYMDYHERSILETGERVGETVTIGARGSQQWCVYNKLMEQKGKGKVIDETHSWVRAELRCWQGKANIIAHQIALKRPLTAIYFEAVNGHYRFVRPNDKDTNKRRRQPVKWWLDYLQTETKTRLSIERTKPTLRQSEQWAEKQVSKTLAKLYVAKYEATTLERADQFLQDLLKLGLSKFTNSDEKEIDQYVREHQSSEYWGMQKDDLP</sequence>
<dbReference type="AlphaFoldDB" id="A0A139R477"/>
<dbReference type="Proteomes" id="UP000070198">
    <property type="component" value="Unassembled WGS sequence"/>
</dbReference>
<dbReference type="InterPro" id="IPR040819">
    <property type="entry name" value="Rol_Rep_N"/>
</dbReference>
<evidence type="ECO:0000313" key="4">
    <source>
        <dbReference type="EMBL" id="KXU09557.1"/>
    </source>
</evidence>
<accession>A0A139R477</accession>
<reference evidence="5 6" key="1">
    <citation type="submission" date="2016-01" db="EMBL/GenBank/DDBJ databases">
        <title>Highly variable Streptococcus oralis are common among viridans streptococci isolated from primates.</title>
        <authorList>
            <person name="Denapaite D."/>
            <person name="Rieger M."/>
            <person name="Koendgen S."/>
            <person name="Brueckner R."/>
            <person name="Ochigava I."/>
            <person name="Kappeler P."/>
            <person name="Maetz-Rensing K."/>
            <person name="Leendertz F."/>
            <person name="Hakenbeck R."/>
        </authorList>
    </citation>
    <scope>NUCLEOTIDE SEQUENCE [LARGE SCALE GENOMIC DNA]</scope>
    <source>
        <strain evidence="3 5">DD02</strain>
        <strain evidence="4 6">DD03</strain>
    </source>
</reference>
<evidence type="ECO:0000313" key="3">
    <source>
        <dbReference type="EMBL" id="KXT73168.1"/>
    </source>
</evidence>
<evidence type="ECO:0000313" key="6">
    <source>
        <dbReference type="Proteomes" id="UP000071927"/>
    </source>
</evidence>
<organism evidence="4 6">
    <name type="scientific">Streptococcus gallolyticus</name>
    <dbReference type="NCBI Taxonomy" id="315405"/>
    <lineage>
        <taxon>Bacteria</taxon>
        <taxon>Bacillati</taxon>
        <taxon>Bacillota</taxon>
        <taxon>Bacilli</taxon>
        <taxon>Lactobacillales</taxon>
        <taxon>Streptococcaceae</taxon>
        <taxon>Streptococcus</taxon>
    </lineage>
</organism>
<protein>
    <submittedName>
        <fullName evidence="4">Uncharacterized protein</fullName>
    </submittedName>
</protein>